<keyword evidence="1" id="KW-0479">Metal-binding</keyword>
<dbReference type="PANTHER" id="PTHR42988:SF2">
    <property type="entry name" value="CYCLIC NUCLEOTIDE PHOSPHODIESTERASE CBUA0032-RELATED"/>
    <property type="match status" value="1"/>
</dbReference>
<reference evidence="6 7" key="1">
    <citation type="journal article" date="2021" name="Int. J. Syst. Evol. Microbiol.">
        <title>Steroidobacter gossypii sp. nov., isolated from soil of cotton cropping field.</title>
        <authorList>
            <person name="Huang R."/>
            <person name="Yang S."/>
            <person name="Zhen C."/>
            <person name="Liu W."/>
        </authorList>
    </citation>
    <scope>NUCLEOTIDE SEQUENCE [LARGE SCALE GENOMIC DNA]</scope>
    <source>
        <strain evidence="6 7">S1-65</strain>
    </source>
</reference>
<evidence type="ECO:0000256" key="3">
    <source>
        <dbReference type="ARBA" id="ARBA00023004"/>
    </source>
</evidence>
<evidence type="ECO:0000259" key="5">
    <source>
        <dbReference type="Pfam" id="PF00149"/>
    </source>
</evidence>
<evidence type="ECO:0000256" key="4">
    <source>
        <dbReference type="ARBA" id="ARBA00025742"/>
    </source>
</evidence>
<comment type="caution">
    <text evidence="6">The sequence shown here is derived from an EMBL/GenBank/DDBJ whole genome shotgun (WGS) entry which is preliminary data.</text>
</comment>
<dbReference type="Gene3D" id="3.60.21.10">
    <property type="match status" value="1"/>
</dbReference>
<keyword evidence="2" id="KW-0378">Hydrolase</keyword>
<dbReference type="InterPro" id="IPR050884">
    <property type="entry name" value="CNP_phosphodiesterase-III"/>
</dbReference>
<evidence type="ECO:0000313" key="7">
    <source>
        <dbReference type="Proteomes" id="UP000661077"/>
    </source>
</evidence>
<keyword evidence="3" id="KW-0408">Iron</keyword>
<evidence type="ECO:0000313" key="6">
    <source>
        <dbReference type="EMBL" id="MBM0105509.1"/>
    </source>
</evidence>
<sequence length="273" mass="30829">MTVLLQLSDTHFGTEQPPVVAALLRLASELRPDVVVLSGDVTQRARRAQFEAARQFVTKIPARGVVAIPGNHDIPLFNVFARMFYPYAGFVRAFGADLEPEWESSDFLVVCVNTTRPARHKDGEVSPEQIVRVSKRLARANDHQIRIVVTHQPVHVLRDSEIHNRLHGYRQAVNAWSTAGADIIMGGHIHLPYIAALHELFESLHRRCWVVQAGTSVSSRVRSRHPNSVNVIRRADASTACVERWDYSAERDEFHRVNTEQLNLDRSRKAGEL</sequence>
<evidence type="ECO:0000256" key="1">
    <source>
        <dbReference type="ARBA" id="ARBA00022723"/>
    </source>
</evidence>
<proteinExistence type="inferred from homology"/>
<keyword evidence="7" id="KW-1185">Reference proteome</keyword>
<evidence type="ECO:0000256" key="2">
    <source>
        <dbReference type="ARBA" id="ARBA00022801"/>
    </source>
</evidence>
<feature type="domain" description="Calcineurin-like phosphoesterase" evidence="5">
    <location>
        <begin position="4"/>
        <end position="191"/>
    </location>
</feature>
<name>A0ABS1WX05_9GAMM</name>
<dbReference type="Pfam" id="PF00149">
    <property type="entry name" value="Metallophos"/>
    <property type="match status" value="1"/>
</dbReference>
<organism evidence="6 7">
    <name type="scientific">Steroidobacter gossypii</name>
    <dbReference type="NCBI Taxonomy" id="2805490"/>
    <lineage>
        <taxon>Bacteria</taxon>
        <taxon>Pseudomonadati</taxon>
        <taxon>Pseudomonadota</taxon>
        <taxon>Gammaproteobacteria</taxon>
        <taxon>Steroidobacterales</taxon>
        <taxon>Steroidobacteraceae</taxon>
        <taxon>Steroidobacter</taxon>
    </lineage>
</organism>
<dbReference type="Proteomes" id="UP000661077">
    <property type="component" value="Unassembled WGS sequence"/>
</dbReference>
<dbReference type="PANTHER" id="PTHR42988">
    <property type="entry name" value="PHOSPHOHYDROLASE"/>
    <property type="match status" value="1"/>
</dbReference>
<dbReference type="InterPro" id="IPR004843">
    <property type="entry name" value="Calcineurin-like_PHP"/>
</dbReference>
<dbReference type="SUPFAM" id="SSF56300">
    <property type="entry name" value="Metallo-dependent phosphatases"/>
    <property type="match status" value="1"/>
</dbReference>
<gene>
    <name evidence="6" type="ORF">JM946_12155</name>
</gene>
<dbReference type="RefSeq" id="WP_203167548.1">
    <property type="nucleotide sequence ID" value="NZ_JAEVLS010000002.1"/>
</dbReference>
<dbReference type="EMBL" id="JAEVLS010000002">
    <property type="protein sequence ID" value="MBM0105509.1"/>
    <property type="molecule type" value="Genomic_DNA"/>
</dbReference>
<accession>A0ABS1WX05</accession>
<dbReference type="InterPro" id="IPR029052">
    <property type="entry name" value="Metallo-depent_PP-like"/>
</dbReference>
<comment type="similarity">
    <text evidence="4">Belongs to the cyclic nucleotide phosphodiesterase class-III family.</text>
</comment>
<protein>
    <submittedName>
        <fullName evidence="6">Metallophosphoesterase</fullName>
    </submittedName>
</protein>